<evidence type="ECO:0000313" key="3">
    <source>
        <dbReference type="Proteomes" id="UP000078543"/>
    </source>
</evidence>
<feature type="signal peptide" evidence="1">
    <location>
        <begin position="1"/>
        <end position="20"/>
    </location>
</feature>
<keyword evidence="1" id="KW-0732">Signal</keyword>
<dbReference type="EMBL" id="LWQU01000207">
    <property type="protein sequence ID" value="OAN43731.1"/>
    <property type="molecule type" value="Genomic_DNA"/>
</dbReference>
<dbReference type="OrthoDB" id="7347165at2"/>
<feature type="chain" id="PRO_5008091676" evidence="1">
    <location>
        <begin position="21"/>
        <end position="147"/>
    </location>
</feature>
<dbReference type="RefSeq" id="WP_068504819.1">
    <property type="nucleotide sequence ID" value="NZ_LWQU01000207.1"/>
</dbReference>
<reference evidence="2 3" key="1">
    <citation type="submission" date="2016-04" db="EMBL/GenBank/DDBJ databases">
        <title>Draft genome sequence of freshwater magnetotactic bacteria Magnetospirillum marisnigri SP-1 and Magnetospirillum moscoviense BB-1.</title>
        <authorList>
            <person name="Koziaeva V."/>
            <person name="Dziuba M.V."/>
            <person name="Ivanov T.M."/>
            <person name="Kuznetsov B."/>
            <person name="Grouzdev D.S."/>
        </authorList>
    </citation>
    <scope>NUCLEOTIDE SEQUENCE [LARGE SCALE GENOMIC DNA]</scope>
    <source>
        <strain evidence="2 3">BB-1</strain>
    </source>
</reference>
<comment type="caution">
    <text evidence="2">The sequence shown here is derived from an EMBL/GenBank/DDBJ whole genome shotgun (WGS) entry which is preliminary data.</text>
</comment>
<protein>
    <submittedName>
        <fullName evidence="2">Uncharacterized protein</fullName>
    </submittedName>
</protein>
<proteinExistence type="predicted"/>
<evidence type="ECO:0000256" key="1">
    <source>
        <dbReference type="SAM" id="SignalP"/>
    </source>
</evidence>
<evidence type="ECO:0000313" key="2">
    <source>
        <dbReference type="EMBL" id="OAN43731.1"/>
    </source>
</evidence>
<gene>
    <name evidence="2" type="ORF">A6A05_05140</name>
</gene>
<dbReference type="AlphaFoldDB" id="A0A178M4R5"/>
<accession>A0A178M4R5</accession>
<dbReference type="Proteomes" id="UP000078543">
    <property type="component" value="Unassembled WGS sequence"/>
</dbReference>
<dbReference type="STRING" id="1437059.A6A05_05140"/>
<keyword evidence="3" id="KW-1185">Reference proteome</keyword>
<name>A0A178M4R5_9PROT</name>
<sequence>MSRTALALAFAVFAAGSAAAADFTCPSMADIVQVGSCPTEPEMRWGFSGYCADNARMYDKDGKDICTDIERYKEAKNVSLWEAGPFQGYLSCTAPPESLKAAKLDDIGVGKAGAITRVVCRYEGGHEMVMRTRAPCTRDGDKAVCGD</sequence>
<organism evidence="2 3">
    <name type="scientific">Magnetospirillum moscoviense</name>
    <dbReference type="NCBI Taxonomy" id="1437059"/>
    <lineage>
        <taxon>Bacteria</taxon>
        <taxon>Pseudomonadati</taxon>
        <taxon>Pseudomonadota</taxon>
        <taxon>Alphaproteobacteria</taxon>
        <taxon>Rhodospirillales</taxon>
        <taxon>Rhodospirillaceae</taxon>
        <taxon>Magnetospirillum</taxon>
    </lineage>
</organism>